<accession>A0ABY8FA13</accession>
<gene>
    <name evidence="2" type="ORF">K1718_13275</name>
</gene>
<name>A0ABY8FA13_9HYPH</name>
<organism evidence="2 3">
    <name type="scientific">Roseibium porphyridii</name>
    <dbReference type="NCBI Taxonomy" id="2866279"/>
    <lineage>
        <taxon>Bacteria</taxon>
        <taxon>Pseudomonadati</taxon>
        <taxon>Pseudomonadota</taxon>
        <taxon>Alphaproteobacteria</taxon>
        <taxon>Hyphomicrobiales</taxon>
        <taxon>Stappiaceae</taxon>
        <taxon>Roseibium</taxon>
    </lineage>
</organism>
<dbReference type="EMBL" id="CP120863">
    <property type="protein sequence ID" value="WFE92291.1"/>
    <property type="molecule type" value="Genomic_DNA"/>
</dbReference>
<keyword evidence="1" id="KW-1133">Transmembrane helix</keyword>
<dbReference type="Pfam" id="PF10805">
    <property type="entry name" value="DUF2730"/>
    <property type="match status" value="1"/>
</dbReference>
<keyword evidence="3" id="KW-1185">Reference proteome</keyword>
<dbReference type="RefSeq" id="WP_265682287.1">
    <property type="nucleotide sequence ID" value="NZ_CP120863.1"/>
</dbReference>
<keyword evidence="1" id="KW-0472">Membrane</keyword>
<evidence type="ECO:0000313" key="3">
    <source>
        <dbReference type="Proteomes" id="UP001209803"/>
    </source>
</evidence>
<keyword evidence="1" id="KW-0812">Transmembrane</keyword>
<proteinExistence type="predicted"/>
<protein>
    <submittedName>
        <fullName evidence="2">DUF2730 family protein</fullName>
    </submittedName>
</protein>
<sequence length="107" mass="11929">MLGDLKNWLGVAAIVISLLTSIYAWLTSKAKANAEHLKAVDAKLIDHDRRVQELESEMKHLPDKDDVNDLKLSIAELRGTVGRLDESLSGVSRTVRRVEGYLMKEGD</sequence>
<evidence type="ECO:0000313" key="2">
    <source>
        <dbReference type="EMBL" id="WFE92291.1"/>
    </source>
</evidence>
<dbReference type="InterPro" id="IPR020269">
    <property type="entry name" value="Phage_Mu_Releasin"/>
</dbReference>
<feature type="transmembrane region" description="Helical" evidence="1">
    <location>
        <begin position="6"/>
        <end position="26"/>
    </location>
</feature>
<dbReference type="Gene3D" id="1.20.1480.30">
    <property type="entry name" value="Designed four-helix bundle protein"/>
    <property type="match status" value="1"/>
</dbReference>
<dbReference type="Proteomes" id="UP001209803">
    <property type="component" value="Chromosome"/>
</dbReference>
<reference evidence="2 3" key="1">
    <citation type="submission" date="2023-03" db="EMBL/GenBank/DDBJ databases">
        <title>Roseibium porphyridii sp. nov. and Roseibium rhodosorbium sp. nov. isolated from marine algae, Porphyridium cruentum and Rhodosorus marinus, respectively.</title>
        <authorList>
            <person name="Lee M.W."/>
            <person name="Choi B.J."/>
            <person name="Lee J.K."/>
            <person name="Choi D.G."/>
            <person name="Baek J.H."/>
            <person name="Bayburt H."/>
            <person name="Kim J.M."/>
            <person name="Han D.M."/>
            <person name="Kim K.H."/>
            <person name="Jeon C.O."/>
        </authorList>
    </citation>
    <scope>NUCLEOTIDE SEQUENCE [LARGE SCALE GENOMIC DNA]</scope>
    <source>
        <strain evidence="2 3">KMA01</strain>
    </source>
</reference>
<evidence type="ECO:0000256" key="1">
    <source>
        <dbReference type="SAM" id="Phobius"/>
    </source>
</evidence>